<comment type="caution">
    <text evidence="1">The sequence shown here is derived from an EMBL/GenBank/DDBJ whole genome shotgun (WGS) entry which is preliminary data.</text>
</comment>
<keyword evidence="2" id="KW-1185">Reference proteome</keyword>
<evidence type="ECO:0000313" key="2">
    <source>
        <dbReference type="Proteomes" id="UP000502823"/>
    </source>
</evidence>
<reference evidence="2" key="1">
    <citation type="submission" date="2020-01" db="EMBL/GenBank/DDBJ databases">
        <title>Draft genome sequence of the Termite Coptotermes fromosanus.</title>
        <authorList>
            <person name="Itakura S."/>
            <person name="Yosikawa Y."/>
            <person name="Umezawa K."/>
        </authorList>
    </citation>
    <scope>NUCLEOTIDE SEQUENCE [LARGE SCALE GENOMIC DNA]</scope>
</reference>
<protein>
    <submittedName>
        <fullName evidence="1">Uncharacterized protein</fullName>
    </submittedName>
</protein>
<organism evidence="1 2">
    <name type="scientific">Coptotermes formosanus</name>
    <name type="common">Formosan subterranean termite</name>
    <dbReference type="NCBI Taxonomy" id="36987"/>
    <lineage>
        <taxon>Eukaryota</taxon>
        <taxon>Metazoa</taxon>
        <taxon>Ecdysozoa</taxon>
        <taxon>Arthropoda</taxon>
        <taxon>Hexapoda</taxon>
        <taxon>Insecta</taxon>
        <taxon>Pterygota</taxon>
        <taxon>Neoptera</taxon>
        <taxon>Polyneoptera</taxon>
        <taxon>Dictyoptera</taxon>
        <taxon>Blattodea</taxon>
        <taxon>Blattoidea</taxon>
        <taxon>Termitoidae</taxon>
        <taxon>Rhinotermitidae</taxon>
        <taxon>Coptotermes</taxon>
    </lineage>
</organism>
<gene>
    <name evidence="1" type="ORF">Cfor_04344</name>
</gene>
<accession>A0A6L2PIX2</accession>
<name>A0A6L2PIX2_COPFO</name>
<dbReference type="InParanoid" id="A0A6L2PIX2"/>
<dbReference type="Proteomes" id="UP000502823">
    <property type="component" value="Unassembled WGS sequence"/>
</dbReference>
<dbReference type="AlphaFoldDB" id="A0A6L2PIX2"/>
<proteinExistence type="predicted"/>
<sequence>MQPAQAAGLRDRVGGRHNDFFRPAVRREVHSFFMQTVHPALNAPLKKVHNITGKRPSLKLTASCSPVKETSFNYETGRNKALLEVGEDIVYLDETWVDIGQAIAKELRHEAVTRPNDAFLAGLTTGLKRRTAGCRIFVSAHAS</sequence>
<evidence type="ECO:0000313" key="1">
    <source>
        <dbReference type="EMBL" id="GFG32364.1"/>
    </source>
</evidence>
<dbReference type="EMBL" id="BLKM01000363">
    <property type="protein sequence ID" value="GFG32364.1"/>
    <property type="molecule type" value="Genomic_DNA"/>
</dbReference>
<dbReference type="OrthoDB" id="6764613at2759"/>